<dbReference type="SUPFAM" id="SSF48371">
    <property type="entry name" value="ARM repeat"/>
    <property type="match status" value="1"/>
</dbReference>
<dbReference type="GO" id="GO:0005881">
    <property type="term" value="C:cytoplasmic microtubule"/>
    <property type="evidence" value="ECO:0007669"/>
    <property type="project" value="TreeGrafter"/>
</dbReference>
<reference key="2">
    <citation type="submission" date="2011-08" db="EMBL/GenBank/DDBJ databases">
        <title>Genome sequence of Naumovozyma castellii.</title>
        <authorList>
            <person name="Gordon J.L."/>
            <person name="Armisen D."/>
            <person name="Proux-Wera E."/>
            <person name="OhEigeartaigh S.S."/>
            <person name="Byrne K.P."/>
            <person name="Wolfe K.H."/>
        </authorList>
    </citation>
    <scope>NUCLEOTIDE SEQUENCE</scope>
    <source>
        <strain>Type strain:CBS 4309</strain>
    </source>
</reference>
<feature type="compositionally biased region" description="Low complexity" evidence="7">
    <location>
        <begin position="583"/>
        <end position="601"/>
    </location>
</feature>
<dbReference type="GO" id="GO:0043515">
    <property type="term" value="F:kinetochore binding"/>
    <property type="evidence" value="ECO:0007669"/>
    <property type="project" value="EnsemblFungi"/>
</dbReference>
<feature type="domain" description="CLASP N-terminal" evidence="8">
    <location>
        <begin position="322"/>
        <end position="557"/>
    </location>
</feature>
<dbReference type="eggNOG" id="ENOG502QT5T">
    <property type="taxonomic scope" value="Eukaryota"/>
</dbReference>
<dbReference type="FunCoup" id="G0V852">
    <property type="interactions" value="187"/>
</dbReference>
<keyword evidence="6" id="KW-0131">Cell cycle</keyword>
<dbReference type="GO" id="GO:0090307">
    <property type="term" value="P:mitotic spindle assembly"/>
    <property type="evidence" value="ECO:0007669"/>
    <property type="project" value="EnsemblFungi"/>
</dbReference>
<evidence type="ECO:0000313" key="9">
    <source>
        <dbReference type="EMBL" id="CCC67650.1"/>
    </source>
</evidence>
<proteinExistence type="inferred from homology"/>
<comment type="similarity">
    <text evidence="2">Belongs to the CLASP family.</text>
</comment>
<evidence type="ECO:0000259" key="8">
    <source>
        <dbReference type="Pfam" id="PF12348"/>
    </source>
</evidence>
<dbReference type="GO" id="GO:0008017">
    <property type="term" value="F:microtubule binding"/>
    <property type="evidence" value="ECO:0007669"/>
    <property type="project" value="EnsemblFungi"/>
</dbReference>
<feature type="compositionally biased region" description="Low complexity" evidence="7">
    <location>
        <begin position="641"/>
        <end position="653"/>
    </location>
</feature>
<keyword evidence="6" id="KW-0498">Mitosis</keyword>
<dbReference type="EMBL" id="HE576752">
    <property type="protein sequence ID" value="CCC67650.1"/>
    <property type="molecule type" value="Genomic_DNA"/>
</dbReference>
<dbReference type="GO" id="GO:0051301">
    <property type="term" value="P:cell division"/>
    <property type="evidence" value="ECO:0007669"/>
    <property type="project" value="UniProtKB-KW"/>
</dbReference>
<evidence type="ECO:0000256" key="1">
    <source>
        <dbReference type="ARBA" id="ARBA00004186"/>
    </source>
</evidence>
<dbReference type="OMA" id="TFWYYYK"/>
<name>G0V852_NAUCA</name>
<evidence type="ECO:0000256" key="3">
    <source>
        <dbReference type="ARBA" id="ARBA00016012"/>
    </source>
</evidence>
<reference evidence="9 10" key="1">
    <citation type="journal article" date="2011" name="Proc. Natl. Acad. Sci. U.S.A.">
        <title>Evolutionary erosion of yeast sex chromosomes by mating-type switching accidents.</title>
        <authorList>
            <person name="Gordon J.L."/>
            <person name="Armisen D."/>
            <person name="Proux-Wera E."/>
            <person name="Oheigeartaigh S.S."/>
            <person name="Byrne K.P."/>
            <person name="Wolfe K.H."/>
        </authorList>
    </citation>
    <scope>NUCLEOTIDE SEQUENCE [LARGE SCALE GENOMIC DNA]</scope>
    <source>
        <strain evidence="10">ATCC 76901 / BCRC 22586 / CBS 4309 / NBRC 1992 / NRRL Y-12630</strain>
    </source>
</reference>
<dbReference type="STRING" id="1064592.G0V852"/>
<dbReference type="RefSeq" id="XP_003674031.1">
    <property type="nucleotide sequence ID" value="XM_003673983.1"/>
</dbReference>
<dbReference type="GO" id="GO:0005827">
    <property type="term" value="C:polar microtubule"/>
    <property type="evidence" value="ECO:0007669"/>
    <property type="project" value="EnsemblFungi"/>
</dbReference>
<dbReference type="GeneID" id="96901129"/>
<feature type="compositionally biased region" description="Polar residues" evidence="7">
    <location>
        <begin position="607"/>
        <end position="627"/>
    </location>
</feature>
<sequence length="1533" mass="177395">MSVNEIQNDFQSLFSIFNDDSISIDSKISTLTKFKGHVKKELVNIPLIPSFFDTLLLIPEKYSNLINLITLSHSSLCYLIKRVAVQSPSNFDRITVGRLINHLINNLPNIISKLNNTNGNLEKKFWLLSIKALETIYLVTPLFLEDYLQKLLVDYQNNIKLILLTIDELIKINLKNNKNPIFTLQIFIPFFIKLLNNPQQDPQSHLIAELISDILKKYLNEQSIMDFINQLTKNDIKTIVTQNCMISSSSTSNTTNNQHSSQGINDIDITETSSNQIFDKDYELNIILNDSQSPQSSTISNPNNKLHPHPHNNNYYNSMDQLHSDLNNLLIPFQGIKETEQNWKQRQSNIIEMRSKIFHIDNKIFQDDANLSQLINILRDTNFLDCISKTILSLRTTLSLNSCQLLKDIIILCNDKLSLQMIDQIFIILKNLLSSTKKISSQMSFHCLIIMLIHIESFHNKLFSNCFSLINEKNVFPRICSATLLRIILIKFNIQSSKLENNLIYIEEWLKKGISDAQTIVREPMRVTFWYYYKCYPNNAKDLLNSAFSAQLKKSIELSIPNHLHLDYSKISQNQRNVSSHFNSINGSRRSSINHNNRNKNFPSYAKPTQASKSSSLNTNNNQRNSKIRSTSEFLLREHNNNSSNSNSNNIHNSDLHTSLKDQNGNSNLKRKVSAPPMSLTNNGSVAKKRHLSNPYSAEKDFELHREDPNHLDLTDEVSNNHSNTLIKKYLNEEKEDSNNTNTINMRDDEIIYEKLQNLSTTKNAIEILQNTLLDEKKDILFNFDKILPSLRNAMLKNPFQLKNLLTIARFINVFPLNYIIELYSINNLESSDLFNKLTHLESKKDYNDLITITLTEFNNITSTFNLTNRESPEISIFYLKYRSKIFNFSFKFISLLFETIKENEKSFTTDNDIIGKLLSKLFQLYGQEFDSSLYFELLYKIYLNSREIFKEILANYDLFSTKLKIFNELKLKDINFFDINEIMKLDEIPNTTEQDYNDIDEKEDDTNVKRYMEMTMVNPFQKSQSNATDKRTPSTSSVIHNSPTGEDEKDVDDNSNDENVQQHTENNNRLYEMTKIVSVYQTANNIRLSETETETVDLDNDKDISLSDIFNKNEKGDENEHTVKFSTDPPKIINTVDEKKSNVEGSFHREILTEQDPNVCPTPTVIESVAERKKSTLSSSSKKDSTKKAIAFEKVNIGQHDMPSLGMNSQEKMEFSHLGQEMQENALVSPIKIISNESTFKLENSLLNQFVPDSLIHYEVADTISHPTNDFNDFQYYFKHMLKSINRIKSGSFTMKHLNYLIEPLISFGHDQQLKNWLDKENGYNELLDLCCMLLQSTDETPSIPVRLGCKSMVLLFCLIKVSSNLENPQLIFSSKIADVWNEIVLLINNISDYNNEIYLLSQELRDELLVLGFFNSKSITRILSILVMEINEQNPGIKETFLMETLSRTLQTQYNSNNFLAFKKQQLTEIIQTMSYFTETTNTNWRYQSTKVLSYILRILKSSNHDETDIFQMFTCLEKKTFKLVNILSSQ</sequence>
<dbReference type="OrthoDB" id="46159at2759"/>
<accession>G0V852</accession>
<evidence type="ECO:0000256" key="7">
    <source>
        <dbReference type="SAM" id="MobiDB-lite"/>
    </source>
</evidence>
<dbReference type="InterPro" id="IPR011989">
    <property type="entry name" value="ARM-like"/>
</dbReference>
<dbReference type="Proteomes" id="UP000001640">
    <property type="component" value="Chromosome 1"/>
</dbReference>
<dbReference type="InterPro" id="IPR016024">
    <property type="entry name" value="ARM-type_fold"/>
</dbReference>
<evidence type="ECO:0000256" key="2">
    <source>
        <dbReference type="ARBA" id="ARBA00009549"/>
    </source>
</evidence>
<evidence type="ECO:0000313" key="10">
    <source>
        <dbReference type="Proteomes" id="UP000001640"/>
    </source>
</evidence>
<dbReference type="Gene3D" id="1.25.10.10">
    <property type="entry name" value="Leucine-rich Repeat Variant"/>
    <property type="match status" value="1"/>
</dbReference>
<keyword evidence="5" id="KW-0493">Microtubule</keyword>
<dbReference type="GO" id="GO:0000776">
    <property type="term" value="C:kinetochore"/>
    <property type="evidence" value="ECO:0007669"/>
    <property type="project" value="EnsemblFungi"/>
</dbReference>
<organism evidence="9 10">
    <name type="scientific">Naumovozyma castellii</name>
    <name type="common">Yeast</name>
    <name type="synonym">Saccharomyces castellii</name>
    <dbReference type="NCBI Taxonomy" id="27288"/>
    <lineage>
        <taxon>Eukaryota</taxon>
        <taxon>Fungi</taxon>
        <taxon>Dikarya</taxon>
        <taxon>Ascomycota</taxon>
        <taxon>Saccharomycotina</taxon>
        <taxon>Saccharomycetes</taxon>
        <taxon>Saccharomycetales</taxon>
        <taxon>Saccharomycetaceae</taxon>
        <taxon>Naumovozyma</taxon>
    </lineage>
</organism>
<dbReference type="GO" id="GO:0060172">
    <property type="term" value="P:astral microtubule depolymerization"/>
    <property type="evidence" value="ECO:0007669"/>
    <property type="project" value="TreeGrafter"/>
</dbReference>
<gene>
    <name evidence="9" type="primary">NCAS0A10920</name>
    <name evidence="9" type="ordered locus">NCAS_0A10920</name>
</gene>
<dbReference type="InterPro" id="IPR024395">
    <property type="entry name" value="CLASP_N_dom"/>
</dbReference>
<evidence type="ECO:0000256" key="5">
    <source>
        <dbReference type="ARBA" id="ARBA00022701"/>
    </source>
</evidence>
<feature type="compositionally biased region" description="Polar residues" evidence="7">
    <location>
        <begin position="1058"/>
        <end position="1068"/>
    </location>
</feature>
<keyword evidence="4" id="KW-0132">Cell division</keyword>
<feature type="compositionally biased region" description="Polar residues" evidence="7">
    <location>
        <begin position="1020"/>
        <end position="1045"/>
    </location>
</feature>
<dbReference type="PANTHER" id="PTHR21567:SF9">
    <property type="entry name" value="CLIP-ASSOCIATING PROTEIN"/>
    <property type="match status" value="1"/>
</dbReference>
<feature type="region of interest" description="Disordered" evidence="7">
    <location>
        <begin position="1020"/>
        <end position="1068"/>
    </location>
</feature>
<dbReference type="HOGENOM" id="CLU_256206_0_0_1"/>
<comment type="subcellular location">
    <subcellularLocation>
        <location evidence="1">Cytoplasm</location>
        <location evidence="1">Cytoskeleton</location>
        <location evidence="1">Spindle</location>
    </subcellularLocation>
</comment>
<evidence type="ECO:0000256" key="6">
    <source>
        <dbReference type="ARBA" id="ARBA00022776"/>
    </source>
</evidence>
<dbReference type="PANTHER" id="PTHR21567">
    <property type="entry name" value="CLASP"/>
    <property type="match status" value="1"/>
</dbReference>
<feature type="compositionally biased region" description="Acidic residues" evidence="7">
    <location>
        <begin position="1046"/>
        <end position="1057"/>
    </location>
</feature>
<dbReference type="InParanoid" id="G0V852"/>
<dbReference type="GO" id="GO:0005815">
    <property type="term" value="C:microtubule organizing center"/>
    <property type="evidence" value="ECO:0007669"/>
    <property type="project" value="TreeGrafter"/>
</dbReference>
<keyword evidence="10" id="KW-1185">Reference proteome</keyword>
<feature type="region of interest" description="Disordered" evidence="7">
    <location>
        <begin position="580"/>
        <end position="627"/>
    </location>
</feature>
<evidence type="ECO:0000256" key="4">
    <source>
        <dbReference type="ARBA" id="ARBA00022618"/>
    </source>
</evidence>
<dbReference type="GO" id="GO:0048487">
    <property type="term" value="F:beta-tubulin binding"/>
    <property type="evidence" value="ECO:0007669"/>
    <property type="project" value="EnsemblFungi"/>
</dbReference>
<dbReference type="GO" id="GO:1990023">
    <property type="term" value="C:mitotic spindle midzone"/>
    <property type="evidence" value="ECO:0007669"/>
    <property type="project" value="EnsemblFungi"/>
</dbReference>
<dbReference type="GO" id="GO:0008608">
    <property type="term" value="P:attachment of spindle microtubules to kinetochore"/>
    <property type="evidence" value="ECO:0007669"/>
    <property type="project" value="EnsemblFungi"/>
</dbReference>
<dbReference type="Pfam" id="PF12348">
    <property type="entry name" value="CLASP_N"/>
    <property type="match status" value="1"/>
</dbReference>
<dbReference type="KEGG" id="ncs:NCAS_0A10920"/>
<protein>
    <recommendedName>
        <fullName evidence="3">Protein STU1</fullName>
    </recommendedName>
</protein>
<feature type="region of interest" description="Disordered" evidence="7">
    <location>
        <begin position="639"/>
        <end position="685"/>
    </location>
</feature>